<sequence>MKNFFATYRRPLALILAFILMGGLLVYTRMQTSLFPEITFPKIKVIADNGLQPVDKMMVTVTKPLELAIKKIQNLQMIRSTTSRGSCEISAFLNWGANIDLGMQQINERIAEIRSSLPPDVQITVEKMNPSILPVMGYALESNTLTPIELKLLALYTIRPYLAQVPGVSQIQIMGGRTKEYWVTLHPERMTALHLTPAAVAQTISKTNFVLANGYVADYHRLYLSVTNDNLVNLTQLQHIVIANSGKRVVYLQDIADVSVHEAIEYTRINANGHSAVLIGVIKQPNANLIDVSNQVEARVKSLQQLLPPGVKMVPYYIQADFVHDAIHSVTDALWIGILLAIIVAILFLRSGKASATLLVTVPITLALTLMVLYAVGYTFNIMTLGAMAAAIGLIIDDAIVVTEQIHRTGEEHPDVDYPTLVKKAIQYLFPAMVASSLSTIVIFIPFGFMSGVAGAYFQVLANTMIITLVCSFLVTWMGLPVIYLLFSRKKRKQVPAQKVVKTQRWVQFFLKHVWVSVGFCLLLAALIFWVLPRLGTGFLPDMDEGSIVLDYTSPPGTSLDETDRMCRQVEKIIMSTPEVESYSRRTGTQMGFFITEPNTGDYLISLKKNRKRTTEQVIDDIRKRIEASLPALRVDFGQVITDMLGDLTESTQPIEIKVFGNDPAVLHQIADSVAYWTSTVPGTADVFDGIVIAGPSVDVRPRADVLAQYGLTPADLQFQLQTQMQGTVVGQVLDQEQMTDVRMIYPHPMQRSVADIRHTEIFLPDGTLKPISSFASVSLQPGSAEIQRENLQTVDIVTARLNQRDLGSVMRDIQARISQHVVLPQGYHIEYGGSYAQQQRSFHELLLILITAGLLVCCVTAFMTRNLWVSLSILLIAALGTAGCILALWITGTPLNVGSYTGIIMIVGIIGENAIFTFQQFHQRFTETHDVDEALVYAISTRLRPKLMTALGAIIALMPLALGIGVGAQLHQPLAIAVIGGFIMALPLLLMVLPSWLKLIYHRQTA</sequence>
<dbReference type="InterPro" id="IPR027463">
    <property type="entry name" value="AcrB_DN_DC_subdom"/>
</dbReference>
<keyword evidence="1" id="KW-0812">Transmembrane</keyword>
<protein>
    <submittedName>
        <fullName evidence="2">Heavy metal efflux pump, CzcA family</fullName>
    </submittedName>
</protein>
<feature type="transmembrane region" description="Helical" evidence="1">
    <location>
        <begin position="898"/>
        <end position="917"/>
    </location>
</feature>
<feature type="transmembrane region" description="Helical" evidence="1">
    <location>
        <begin position="975"/>
        <end position="998"/>
    </location>
</feature>
<dbReference type="Gene3D" id="3.30.2090.10">
    <property type="entry name" value="Multidrug efflux transporter AcrB TolC docking domain, DN and DC subdomains"/>
    <property type="match status" value="2"/>
</dbReference>
<feature type="transmembrane region" description="Helical" evidence="1">
    <location>
        <begin position="461"/>
        <end position="488"/>
    </location>
</feature>
<dbReference type="Gene3D" id="1.20.1640.10">
    <property type="entry name" value="Multidrug efflux transporter AcrB transmembrane domain"/>
    <property type="match status" value="2"/>
</dbReference>
<accession>A0A1I7N2C8</accession>
<proteinExistence type="predicted"/>
<dbReference type="PANTHER" id="PTHR32063:SF24">
    <property type="entry name" value="CATION EFFLUX SYSTEM (ACRB_ACRD_ACRF FAMILY)"/>
    <property type="match status" value="1"/>
</dbReference>
<feature type="transmembrane region" description="Helical" evidence="1">
    <location>
        <begin position="509"/>
        <end position="532"/>
    </location>
</feature>
<feature type="transmembrane region" description="Helical" evidence="1">
    <location>
        <begin position="872"/>
        <end position="892"/>
    </location>
</feature>
<dbReference type="Gene3D" id="3.30.70.1440">
    <property type="entry name" value="Multidrug efflux transporter AcrB pore domain"/>
    <property type="match status" value="1"/>
</dbReference>
<dbReference type="GO" id="GO:0042910">
    <property type="term" value="F:xenobiotic transmembrane transporter activity"/>
    <property type="evidence" value="ECO:0007669"/>
    <property type="project" value="TreeGrafter"/>
</dbReference>
<keyword evidence="1" id="KW-1133">Transmembrane helix</keyword>
<dbReference type="AlphaFoldDB" id="A0A1I7N2C8"/>
<organism evidence="2 3">
    <name type="scientific">Thermoflavifilum thermophilum</name>
    <dbReference type="NCBI Taxonomy" id="1393122"/>
    <lineage>
        <taxon>Bacteria</taxon>
        <taxon>Pseudomonadati</taxon>
        <taxon>Bacteroidota</taxon>
        <taxon>Chitinophagia</taxon>
        <taxon>Chitinophagales</taxon>
        <taxon>Chitinophagaceae</taxon>
        <taxon>Thermoflavifilum</taxon>
    </lineage>
</organism>
<feature type="transmembrane region" description="Helical" evidence="1">
    <location>
        <begin position="12"/>
        <end position="30"/>
    </location>
</feature>
<dbReference type="EMBL" id="FPCJ01000001">
    <property type="protein sequence ID" value="SFV28812.1"/>
    <property type="molecule type" value="Genomic_DNA"/>
</dbReference>
<evidence type="ECO:0000313" key="3">
    <source>
        <dbReference type="Proteomes" id="UP000199537"/>
    </source>
</evidence>
<evidence type="ECO:0000256" key="1">
    <source>
        <dbReference type="SAM" id="Phobius"/>
    </source>
</evidence>
<dbReference type="Proteomes" id="UP000199537">
    <property type="component" value="Unassembled WGS sequence"/>
</dbReference>
<dbReference type="RefSeq" id="WP_092457039.1">
    <property type="nucleotide sequence ID" value="NZ_FPCJ01000001.1"/>
</dbReference>
<keyword evidence="3" id="KW-1185">Reference proteome</keyword>
<dbReference type="GO" id="GO:0005886">
    <property type="term" value="C:plasma membrane"/>
    <property type="evidence" value="ECO:0007669"/>
    <property type="project" value="TreeGrafter"/>
</dbReference>
<feature type="transmembrane region" description="Helical" evidence="1">
    <location>
        <begin position="382"/>
        <end position="402"/>
    </location>
</feature>
<dbReference type="InterPro" id="IPR001036">
    <property type="entry name" value="Acrflvin-R"/>
</dbReference>
<dbReference type="Pfam" id="PF00873">
    <property type="entry name" value="ACR_tran"/>
    <property type="match status" value="1"/>
</dbReference>
<feature type="transmembrane region" description="Helical" evidence="1">
    <location>
        <begin position="948"/>
        <end position="969"/>
    </location>
</feature>
<dbReference type="SUPFAM" id="SSF82866">
    <property type="entry name" value="Multidrug efflux transporter AcrB transmembrane domain"/>
    <property type="match status" value="2"/>
</dbReference>
<name>A0A1I7N2C8_9BACT</name>
<feature type="transmembrane region" description="Helical" evidence="1">
    <location>
        <begin position="846"/>
        <end position="865"/>
    </location>
</feature>
<dbReference type="PANTHER" id="PTHR32063">
    <property type="match status" value="1"/>
</dbReference>
<dbReference type="Gene3D" id="3.30.70.1320">
    <property type="entry name" value="Multidrug efflux transporter AcrB pore domain like"/>
    <property type="match status" value="1"/>
</dbReference>
<feature type="transmembrane region" description="Helical" evidence="1">
    <location>
        <begin position="333"/>
        <end position="349"/>
    </location>
</feature>
<keyword evidence="1" id="KW-0472">Membrane</keyword>
<dbReference type="Gene3D" id="3.30.70.1430">
    <property type="entry name" value="Multidrug efflux transporter AcrB pore domain"/>
    <property type="match status" value="2"/>
</dbReference>
<evidence type="ECO:0000313" key="2">
    <source>
        <dbReference type="EMBL" id="SFV28812.1"/>
    </source>
</evidence>
<feature type="transmembrane region" description="Helical" evidence="1">
    <location>
        <begin position="356"/>
        <end position="376"/>
    </location>
</feature>
<dbReference type="OrthoDB" id="636130at2"/>
<dbReference type="PRINTS" id="PR00702">
    <property type="entry name" value="ACRIFLAVINRP"/>
</dbReference>
<gene>
    <name evidence="2" type="ORF">SAMN05660895_0414</name>
</gene>
<dbReference type="SUPFAM" id="SSF82693">
    <property type="entry name" value="Multidrug efflux transporter AcrB pore domain, PN1, PN2, PC1 and PC2 subdomains"/>
    <property type="match status" value="3"/>
</dbReference>
<feature type="transmembrane region" description="Helical" evidence="1">
    <location>
        <begin position="428"/>
        <end position="449"/>
    </location>
</feature>
<dbReference type="SUPFAM" id="SSF82714">
    <property type="entry name" value="Multidrug efflux transporter AcrB TolC docking domain, DN and DC subdomains"/>
    <property type="match status" value="2"/>
</dbReference>
<dbReference type="STRING" id="1393122.SAMN05660895_0414"/>
<reference evidence="3" key="1">
    <citation type="submission" date="2016-10" db="EMBL/GenBank/DDBJ databases">
        <authorList>
            <person name="Varghese N."/>
            <person name="Submissions S."/>
        </authorList>
    </citation>
    <scope>NUCLEOTIDE SEQUENCE [LARGE SCALE GENOMIC DNA]</scope>
    <source>
        <strain evidence="3">DSM 14807</strain>
    </source>
</reference>